<dbReference type="RefSeq" id="WP_119162722.1">
    <property type="nucleotide sequence ID" value="NZ_LR134442.1"/>
</dbReference>
<evidence type="ECO:0000259" key="2">
    <source>
        <dbReference type="PROSITE" id="PS50943"/>
    </source>
</evidence>
<feature type="domain" description="HTH cro/C1-type" evidence="2">
    <location>
        <begin position="13"/>
        <end position="67"/>
    </location>
</feature>
<dbReference type="AlphaFoldDB" id="A0A383S9K9"/>
<evidence type="ECO:0000313" key="3">
    <source>
        <dbReference type="EMBL" id="RLP10756.1"/>
    </source>
</evidence>
<dbReference type="Proteomes" id="UP000263928">
    <property type="component" value="Unassembled WGS sequence"/>
</dbReference>
<dbReference type="PANTHER" id="PTHR46558">
    <property type="entry name" value="TRACRIPTIONAL REGULATORY PROTEIN-RELATED-RELATED"/>
    <property type="match status" value="1"/>
</dbReference>
<dbReference type="PANTHER" id="PTHR46558:SF4">
    <property type="entry name" value="DNA-BIDING PHAGE PROTEIN"/>
    <property type="match status" value="1"/>
</dbReference>
<dbReference type="InterPro" id="IPR001387">
    <property type="entry name" value="Cro/C1-type_HTH"/>
</dbReference>
<keyword evidence="1" id="KW-0238">DNA-binding</keyword>
<evidence type="ECO:0000313" key="5">
    <source>
        <dbReference type="Proteomes" id="UP000263928"/>
    </source>
</evidence>
<dbReference type="InterPro" id="IPR010982">
    <property type="entry name" value="Lambda_DNA-bd_dom_sf"/>
</dbReference>
<protein>
    <submittedName>
        <fullName evidence="4">HTH_XRE</fullName>
    </submittedName>
    <submittedName>
        <fullName evidence="3">Helix-turn-helix domain-containing protein</fullName>
    </submittedName>
</protein>
<keyword evidence="5" id="KW-1185">Reference proteome</keyword>
<reference evidence="5" key="2">
    <citation type="submission" date="2018-08" db="EMBL/GenBank/DDBJ databases">
        <authorList>
            <person name="Hornung B."/>
        </authorList>
    </citation>
    <scope>NUCLEOTIDE SEQUENCE [LARGE SCALE GENOMIC DNA]</scope>
</reference>
<organism evidence="4 5">
    <name type="scientific">Propionibacterium australiense</name>
    <dbReference type="NCBI Taxonomy" id="119981"/>
    <lineage>
        <taxon>Bacteria</taxon>
        <taxon>Bacillati</taxon>
        <taxon>Actinomycetota</taxon>
        <taxon>Actinomycetes</taxon>
        <taxon>Propionibacteriales</taxon>
        <taxon>Propionibacteriaceae</taxon>
        <taxon>Propionibacterium</taxon>
    </lineage>
</organism>
<sequence>MVARRDARLRNIVRELRRDRGMSQAELAEAVGVTRQTVIALEKGDYVPSLLLAMNIAETLGRPIEAIFTKEVG</sequence>
<dbReference type="CDD" id="cd00093">
    <property type="entry name" value="HTH_XRE"/>
    <property type="match status" value="1"/>
</dbReference>
<accession>A0A383S9K9</accession>
<reference evidence="3 6" key="3">
    <citation type="submission" date="2018-10" db="EMBL/GenBank/DDBJ databases">
        <title>Propionibacterium australiense Genome Sequencing and Assembly.</title>
        <authorList>
            <person name="Bernier A.-M."/>
            <person name="Bernard K."/>
        </authorList>
    </citation>
    <scope>NUCLEOTIDE SEQUENCE [LARGE SCALE GENOMIC DNA]</scope>
    <source>
        <strain evidence="3 6">NML98A078</strain>
    </source>
</reference>
<evidence type="ECO:0000256" key="1">
    <source>
        <dbReference type="ARBA" id="ARBA00023125"/>
    </source>
</evidence>
<gene>
    <name evidence="3" type="ORF">D7U36_05575</name>
    <name evidence="4" type="ORF">PROPAUS_2423</name>
</gene>
<dbReference type="Gene3D" id="1.10.260.40">
    <property type="entry name" value="lambda repressor-like DNA-binding domains"/>
    <property type="match status" value="1"/>
</dbReference>
<evidence type="ECO:0000313" key="4">
    <source>
        <dbReference type="EMBL" id="SYZ34411.1"/>
    </source>
</evidence>
<dbReference type="GO" id="GO:0003677">
    <property type="term" value="F:DNA binding"/>
    <property type="evidence" value="ECO:0007669"/>
    <property type="project" value="UniProtKB-KW"/>
</dbReference>
<proteinExistence type="predicted"/>
<dbReference type="OrthoDB" id="7428772at2"/>
<dbReference type="EMBL" id="RCIW01000007">
    <property type="protein sequence ID" value="RLP10756.1"/>
    <property type="molecule type" value="Genomic_DNA"/>
</dbReference>
<reference evidence="4" key="1">
    <citation type="submission" date="2018-08" db="EMBL/GenBank/DDBJ databases">
        <authorList>
            <person name="Ferrada E.E."/>
            <person name="Latorre B.A."/>
        </authorList>
    </citation>
    <scope>NUCLEOTIDE SEQUENCE [LARGE SCALE GENOMIC DNA]</scope>
    <source>
        <strain evidence="4">Propionibacterium_australiense1</strain>
    </source>
</reference>
<dbReference type="EMBL" id="UNQJ01000025">
    <property type="protein sequence ID" value="SYZ34411.1"/>
    <property type="molecule type" value="Genomic_DNA"/>
</dbReference>
<dbReference type="SUPFAM" id="SSF47413">
    <property type="entry name" value="lambda repressor-like DNA-binding domains"/>
    <property type="match status" value="1"/>
</dbReference>
<dbReference type="SMART" id="SM00530">
    <property type="entry name" value="HTH_XRE"/>
    <property type="match status" value="1"/>
</dbReference>
<dbReference type="PROSITE" id="PS50943">
    <property type="entry name" value="HTH_CROC1"/>
    <property type="match status" value="1"/>
</dbReference>
<name>A0A383S9K9_9ACTN</name>
<evidence type="ECO:0000313" key="6">
    <source>
        <dbReference type="Proteomes" id="UP000279336"/>
    </source>
</evidence>
<dbReference type="Pfam" id="PF01381">
    <property type="entry name" value="HTH_3"/>
    <property type="match status" value="1"/>
</dbReference>
<dbReference type="Proteomes" id="UP000279336">
    <property type="component" value="Unassembled WGS sequence"/>
</dbReference>